<comment type="catalytic activity">
    <reaction evidence="1">
        <text>Endonucleolytic cleavage to 5'-phosphomonoester.</text>
        <dbReference type="EC" id="3.1.26.4"/>
    </reaction>
</comment>
<dbReference type="GO" id="GO:0043137">
    <property type="term" value="P:DNA replication, removal of RNA primer"/>
    <property type="evidence" value="ECO:0007669"/>
    <property type="project" value="TreeGrafter"/>
</dbReference>
<dbReference type="Pfam" id="PF00075">
    <property type="entry name" value="RNase_H"/>
    <property type="match status" value="1"/>
</dbReference>
<reference evidence="9" key="1">
    <citation type="journal article" date="2020" name="Nature">
        <title>Giant virus diversity and host interactions through global metagenomics.</title>
        <authorList>
            <person name="Schulz F."/>
            <person name="Roux S."/>
            <person name="Paez-Espino D."/>
            <person name="Jungbluth S."/>
            <person name="Walsh D.A."/>
            <person name="Denef V.J."/>
            <person name="McMahon K.D."/>
            <person name="Konstantinidis K.T."/>
            <person name="Eloe-Fadrosh E.A."/>
            <person name="Kyrpides N.C."/>
            <person name="Woyke T."/>
        </authorList>
    </citation>
    <scope>NUCLEOTIDE SEQUENCE</scope>
    <source>
        <strain evidence="9">GVMAG-M-3300025695-21</strain>
    </source>
</reference>
<evidence type="ECO:0000256" key="4">
    <source>
        <dbReference type="ARBA" id="ARBA00022722"/>
    </source>
</evidence>
<dbReference type="CDD" id="cd09280">
    <property type="entry name" value="RNase_HI_eukaryote_like"/>
    <property type="match status" value="1"/>
</dbReference>
<dbReference type="PROSITE" id="PS50879">
    <property type="entry name" value="RNASE_H_1"/>
    <property type="match status" value="1"/>
</dbReference>
<dbReference type="GO" id="GO:0046872">
    <property type="term" value="F:metal ion binding"/>
    <property type="evidence" value="ECO:0007669"/>
    <property type="project" value="UniProtKB-KW"/>
</dbReference>
<dbReference type="InterPro" id="IPR043764">
    <property type="entry name" value="DUF5710"/>
</dbReference>
<evidence type="ECO:0000256" key="6">
    <source>
        <dbReference type="ARBA" id="ARBA00022759"/>
    </source>
</evidence>
<dbReference type="GO" id="GO:0003676">
    <property type="term" value="F:nucleic acid binding"/>
    <property type="evidence" value="ECO:0007669"/>
    <property type="project" value="InterPro"/>
</dbReference>
<feature type="domain" description="RNase H type-1" evidence="8">
    <location>
        <begin position="1"/>
        <end position="154"/>
    </location>
</feature>
<evidence type="ECO:0000256" key="5">
    <source>
        <dbReference type="ARBA" id="ARBA00022723"/>
    </source>
</evidence>
<dbReference type="SUPFAM" id="SSF53098">
    <property type="entry name" value="Ribonuclease H-like"/>
    <property type="match status" value="1"/>
</dbReference>
<dbReference type="EC" id="3.1.26.4" evidence="3"/>
<protein>
    <recommendedName>
        <fullName evidence="3">ribonuclease H</fullName>
        <ecNumber evidence="3">3.1.26.4</ecNumber>
    </recommendedName>
</protein>
<sequence>MTINVYTDGSCIHNGQPNALAGYGVYFSENDSRNESKKVIGKQSNNTGELTGIIRAIEILENNLKNNEKIAIYTDSEYVIKCLSSYGDKLKRNDWKTSTNKKPPNLELVKKAHGLYNTYKKFIKLNHVDAHTNNTDEHSLGNKGADLLANLAIGNTQCPYSDSIEKDEKVYINISFENKDKAKELGAKWDIKKKSWYYNISLDTHNKEKLNILSKNIQTDKKHKDIDSFFPKNNKELFNIDEDPTESLYEEIRNHRESPVNTTFLPNISSISAKKFENNTSIDSKDKIYIKIPFAKKDQAKGYGARWEPSVKSWYYLPGLKQDNIDKLLKLSK</sequence>
<proteinExistence type="inferred from homology"/>
<dbReference type="PANTHER" id="PTHR10642">
    <property type="entry name" value="RIBONUCLEASE H1"/>
    <property type="match status" value="1"/>
</dbReference>
<keyword evidence="4" id="KW-0540">Nuclease</keyword>
<accession>A0A6C0J0B1</accession>
<name>A0A6C0J0B1_9ZZZZ</name>
<dbReference type="GO" id="GO:0004523">
    <property type="term" value="F:RNA-DNA hybrid ribonuclease activity"/>
    <property type="evidence" value="ECO:0007669"/>
    <property type="project" value="UniProtKB-EC"/>
</dbReference>
<dbReference type="InterPro" id="IPR002156">
    <property type="entry name" value="RNaseH_domain"/>
</dbReference>
<keyword evidence="6" id="KW-0255">Endonuclease</keyword>
<evidence type="ECO:0000259" key="8">
    <source>
        <dbReference type="PROSITE" id="PS50879"/>
    </source>
</evidence>
<dbReference type="AlphaFoldDB" id="A0A6C0J0B1"/>
<dbReference type="Gene3D" id="3.30.420.10">
    <property type="entry name" value="Ribonuclease H-like superfamily/Ribonuclease H"/>
    <property type="match status" value="1"/>
</dbReference>
<evidence type="ECO:0000256" key="3">
    <source>
        <dbReference type="ARBA" id="ARBA00012180"/>
    </source>
</evidence>
<dbReference type="InterPro" id="IPR050092">
    <property type="entry name" value="RNase_H"/>
</dbReference>
<evidence type="ECO:0000256" key="2">
    <source>
        <dbReference type="ARBA" id="ARBA00005300"/>
    </source>
</evidence>
<comment type="similarity">
    <text evidence="2">Belongs to the RNase H family.</text>
</comment>
<keyword evidence="7" id="KW-0378">Hydrolase</keyword>
<dbReference type="Pfam" id="PF18974">
    <property type="entry name" value="DUF5710"/>
    <property type="match status" value="2"/>
</dbReference>
<dbReference type="InterPro" id="IPR012337">
    <property type="entry name" value="RNaseH-like_sf"/>
</dbReference>
<dbReference type="InterPro" id="IPR036397">
    <property type="entry name" value="RNaseH_sf"/>
</dbReference>
<organism evidence="9">
    <name type="scientific">viral metagenome</name>
    <dbReference type="NCBI Taxonomy" id="1070528"/>
    <lineage>
        <taxon>unclassified sequences</taxon>
        <taxon>metagenomes</taxon>
        <taxon>organismal metagenomes</taxon>
    </lineage>
</organism>
<keyword evidence="5" id="KW-0479">Metal-binding</keyword>
<evidence type="ECO:0000256" key="7">
    <source>
        <dbReference type="ARBA" id="ARBA00022801"/>
    </source>
</evidence>
<dbReference type="EMBL" id="MN740301">
    <property type="protein sequence ID" value="QHT99061.1"/>
    <property type="molecule type" value="Genomic_DNA"/>
</dbReference>
<evidence type="ECO:0000313" key="9">
    <source>
        <dbReference type="EMBL" id="QHT99061.1"/>
    </source>
</evidence>
<dbReference type="PANTHER" id="PTHR10642:SF26">
    <property type="entry name" value="RIBONUCLEASE H1"/>
    <property type="match status" value="1"/>
</dbReference>
<evidence type="ECO:0000256" key="1">
    <source>
        <dbReference type="ARBA" id="ARBA00000077"/>
    </source>
</evidence>